<evidence type="ECO:0000313" key="2">
    <source>
        <dbReference type="Proteomes" id="UP001157006"/>
    </source>
</evidence>
<dbReference type="AlphaFoldDB" id="A0AAV0YLY6"/>
<evidence type="ECO:0000313" key="1">
    <source>
        <dbReference type="EMBL" id="CAI8585450.1"/>
    </source>
</evidence>
<proteinExistence type="predicted"/>
<keyword evidence="2" id="KW-1185">Reference proteome</keyword>
<protein>
    <submittedName>
        <fullName evidence="1">Uncharacterized protein</fullName>
    </submittedName>
</protein>
<dbReference type="InterPro" id="IPR012337">
    <property type="entry name" value="RNaseH-like_sf"/>
</dbReference>
<organism evidence="1 2">
    <name type="scientific">Vicia faba</name>
    <name type="common">Broad bean</name>
    <name type="synonym">Faba vulgaris</name>
    <dbReference type="NCBI Taxonomy" id="3906"/>
    <lineage>
        <taxon>Eukaryota</taxon>
        <taxon>Viridiplantae</taxon>
        <taxon>Streptophyta</taxon>
        <taxon>Embryophyta</taxon>
        <taxon>Tracheophyta</taxon>
        <taxon>Spermatophyta</taxon>
        <taxon>Magnoliopsida</taxon>
        <taxon>eudicotyledons</taxon>
        <taxon>Gunneridae</taxon>
        <taxon>Pentapetalae</taxon>
        <taxon>rosids</taxon>
        <taxon>fabids</taxon>
        <taxon>Fabales</taxon>
        <taxon>Fabaceae</taxon>
        <taxon>Papilionoideae</taxon>
        <taxon>50 kb inversion clade</taxon>
        <taxon>NPAAA clade</taxon>
        <taxon>Hologalegina</taxon>
        <taxon>IRL clade</taxon>
        <taxon>Fabeae</taxon>
        <taxon>Vicia</taxon>
    </lineage>
</organism>
<dbReference type="Proteomes" id="UP001157006">
    <property type="component" value="Chromosome 1L"/>
</dbReference>
<sequence length="128" mass="15009">MSFLYNDLYRARLAIKFGHGNDARKYEPFWKVIDRHCNSLFCHPIYLAAYFLNPSYRYRQDFVAHSEVVRGLNECIVRQDLDSMRRISASMEIAHYNSAQDDFGTELAISTRTDLEPAAWWQQHGNAN</sequence>
<reference evidence="1 2" key="1">
    <citation type="submission" date="2023-01" db="EMBL/GenBank/DDBJ databases">
        <authorList>
            <person name="Kreplak J."/>
        </authorList>
    </citation>
    <scope>NUCLEOTIDE SEQUENCE [LARGE SCALE GENOMIC DNA]</scope>
</reference>
<dbReference type="SUPFAM" id="SSF53098">
    <property type="entry name" value="Ribonuclease H-like"/>
    <property type="match status" value="1"/>
</dbReference>
<accession>A0AAV0YLY6</accession>
<gene>
    <name evidence="1" type="ORF">VFH_I206800</name>
</gene>
<name>A0AAV0YLY6_VICFA</name>
<dbReference type="EMBL" id="OX451736">
    <property type="protein sequence ID" value="CAI8585450.1"/>
    <property type="molecule type" value="Genomic_DNA"/>
</dbReference>